<sequence>MVFLWGEDRLCSITTNDNVGLGRHQLFDRQETEKRIRSALIHWLPETKNRQIASGNRNRFCRKFHFGRCNLLPTVTESEKNEKNRATEIDNVNTSIDEEGEDIVAEALGDFGWWQAGVCLCLSLLKLPVAWHQLSIVFLAPPVGHFHCINEDLNSTIDLTHLNGSHGLNNQCMYNSTSKDGQTSTLIPCTKWKYDHSIFEETIITEWNLVCNRSQLANVAQTTFMLGILLGNVLFGVFADRFGRKKPLLLAILLQIITGIGAAFVPWFEAFIVLRFILAFATGGTMMTSFVICMEIVGGWWRTAAPVLYHLPFSIGHSSLSAFSYEFRNWRHFQLAISLPSILFLSYWWLVPESPRWLLAVGHHKETEKLLDSAAKTNGRTWNKAAMAKLQNKDCLQLTNHSIKSNNAENTSNESTKKQTKTKKQGGNLLDLVRTPNLRRKTLVMNFNWLVCGLGFFGVAQYMGRLGGDIFINVAISGAMETPGTLICIFAMSYLGRRNTLLTSQLVGGLSCLLIMLVPKDMGWLQVVLSSLGLIGMSSAFPTSYLYTAELFPTVIRNAAVGAASMCARIGSMTAPFITTLDSVSEYIPPLILGIFPLVAGLLALMLPETLNERLPDTLQEGEDFGKKKPKKTEP</sequence>
<reference evidence="8" key="1">
    <citation type="submission" date="2013-04" db="EMBL/GenBank/DDBJ databases">
        <authorList>
            <person name="Qu J."/>
            <person name="Murali S.C."/>
            <person name="Bandaranaike D."/>
            <person name="Bellair M."/>
            <person name="Blankenburg K."/>
            <person name="Chao H."/>
            <person name="Dinh H."/>
            <person name="Doddapaneni H."/>
            <person name="Downs B."/>
            <person name="Dugan-Rocha S."/>
            <person name="Elkadiri S."/>
            <person name="Gnanaolivu R.D."/>
            <person name="Hernandez B."/>
            <person name="Javaid M."/>
            <person name="Jayaseelan J.C."/>
            <person name="Lee S."/>
            <person name="Li M."/>
            <person name="Ming W."/>
            <person name="Munidasa M."/>
            <person name="Muniz J."/>
            <person name="Nguyen L."/>
            <person name="Ongeri F."/>
            <person name="Osuji N."/>
            <person name="Pu L.-L."/>
            <person name="Puazo M."/>
            <person name="Qu C."/>
            <person name="Quiroz J."/>
            <person name="Raj R."/>
            <person name="Weissenberger G."/>
            <person name="Xin Y."/>
            <person name="Zou X."/>
            <person name="Han Y."/>
            <person name="Richards S."/>
            <person name="Worley K."/>
            <person name="Muzny D."/>
            <person name="Gibbs R."/>
        </authorList>
    </citation>
    <scope>NUCLEOTIDE SEQUENCE</scope>
    <source>
        <strain evidence="8">Sampled in the wild</strain>
    </source>
</reference>
<gene>
    <name evidence="8" type="ORF">J437_LFUL002574</name>
</gene>
<evidence type="ECO:0000256" key="2">
    <source>
        <dbReference type="ARBA" id="ARBA00022692"/>
    </source>
</evidence>
<dbReference type="PROSITE" id="PS50850">
    <property type="entry name" value="MFS"/>
    <property type="match status" value="1"/>
</dbReference>
<dbReference type="GO" id="GO:0016020">
    <property type="term" value="C:membrane"/>
    <property type="evidence" value="ECO:0007669"/>
    <property type="project" value="UniProtKB-SubCell"/>
</dbReference>
<keyword evidence="2 6" id="KW-0812">Transmembrane</keyword>
<keyword evidence="4 6" id="KW-0472">Membrane</keyword>
<reference evidence="8" key="2">
    <citation type="submission" date="2017-10" db="EMBL/GenBank/DDBJ databases">
        <title>Ladona fulva Genome sequencing and assembly.</title>
        <authorList>
            <person name="Murali S."/>
            <person name="Richards S."/>
            <person name="Bandaranaike D."/>
            <person name="Bellair M."/>
            <person name="Blankenburg K."/>
            <person name="Chao H."/>
            <person name="Dinh H."/>
            <person name="Doddapaneni H."/>
            <person name="Dugan-Rocha S."/>
            <person name="Elkadiri S."/>
            <person name="Gnanaolivu R."/>
            <person name="Hernandez B."/>
            <person name="Skinner E."/>
            <person name="Javaid M."/>
            <person name="Lee S."/>
            <person name="Li M."/>
            <person name="Ming W."/>
            <person name="Munidasa M."/>
            <person name="Muniz J."/>
            <person name="Nguyen L."/>
            <person name="Hughes D."/>
            <person name="Osuji N."/>
            <person name="Pu L.-L."/>
            <person name="Puazo M."/>
            <person name="Qu C."/>
            <person name="Quiroz J."/>
            <person name="Raj R."/>
            <person name="Weissenberger G."/>
            <person name="Xin Y."/>
            <person name="Zou X."/>
            <person name="Han Y."/>
            <person name="Worley K."/>
            <person name="Muzny D."/>
            <person name="Gibbs R."/>
        </authorList>
    </citation>
    <scope>NUCLEOTIDE SEQUENCE</scope>
    <source>
        <strain evidence="8">Sampled in the wild</strain>
    </source>
</reference>
<evidence type="ECO:0000256" key="3">
    <source>
        <dbReference type="ARBA" id="ARBA00022989"/>
    </source>
</evidence>
<feature type="transmembrane region" description="Helical" evidence="6">
    <location>
        <begin position="274"/>
        <end position="300"/>
    </location>
</feature>
<dbReference type="CDD" id="cd17317">
    <property type="entry name" value="MFS_SLC22"/>
    <property type="match status" value="1"/>
</dbReference>
<evidence type="ECO:0000313" key="8">
    <source>
        <dbReference type="EMBL" id="KAG8223524.1"/>
    </source>
</evidence>
<dbReference type="InterPro" id="IPR036259">
    <property type="entry name" value="MFS_trans_sf"/>
</dbReference>
<feature type="compositionally biased region" description="Low complexity" evidence="5">
    <location>
        <begin position="405"/>
        <end position="414"/>
    </location>
</feature>
<feature type="transmembrane region" description="Helical" evidence="6">
    <location>
        <begin position="248"/>
        <end position="268"/>
    </location>
</feature>
<dbReference type="OrthoDB" id="5296287at2759"/>
<dbReference type="AlphaFoldDB" id="A0A8K0JW94"/>
<evidence type="ECO:0000256" key="5">
    <source>
        <dbReference type="SAM" id="MobiDB-lite"/>
    </source>
</evidence>
<evidence type="ECO:0000256" key="6">
    <source>
        <dbReference type="SAM" id="Phobius"/>
    </source>
</evidence>
<feature type="transmembrane region" description="Helical" evidence="6">
    <location>
        <begin position="443"/>
        <end position="464"/>
    </location>
</feature>
<dbReference type="EMBL" id="KZ308163">
    <property type="protein sequence ID" value="KAG8223524.1"/>
    <property type="molecule type" value="Genomic_DNA"/>
</dbReference>
<accession>A0A8K0JW94</accession>
<comment type="subcellular location">
    <subcellularLocation>
        <location evidence="1">Membrane</location>
        <topology evidence="1">Multi-pass membrane protein</topology>
    </subcellularLocation>
</comment>
<dbReference type="PANTHER" id="PTHR24064">
    <property type="entry name" value="SOLUTE CARRIER FAMILY 22 MEMBER"/>
    <property type="match status" value="1"/>
</dbReference>
<evidence type="ECO:0000259" key="7">
    <source>
        <dbReference type="PROSITE" id="PS50850"/>
    </source>
</evidence>
<dbReference type="SUPFAM" id="SSF103473">
    <property type="entry name" value="MFS general substrate transporter"/>
    <property type="match status" value="1"/>
</dbReference>
<feature type="transmembrane region" description="Helical" evidence="6">
    <location>
        <begin position="501"/>
        <end position="518"/>
    </location>
</feature>
<name>A0A8K0JW94_LADFU</name>
<feature type="transmembrane region" description="Helical" evidence="6">
    <location>
        <begin position="559"/>
        <end position="581"/>
    </location>
</feature>
<evidence type="ECO:0000256" key="4">
    <source>
        <dbReference type="ARBA" id="ARBA00023136"/>
    </source>
</evidence>
<feature type="transmembrane region" description="Helical" evidence="6">
    <location>
        <begin position="470"/>
        <end position="494"/>
    </location>
</feature>
<feature type="transmembrane region" description="Helical" evidence="6">
    <location>
        <begin position="524"/>
        <end position="547"/>
    </location>
</feature>
<dbReference type="Pfam" id="PF00083">
    <property type="entry name" value="Sugar_tr"/>
    <property type="match status" value="1"/>
</dbReference>
<proteinExistence type="predicted"/>
<dbReference type="Gene3D" id="1.20.1250.20">
    <property type="entry name" value="MFS general substrate transporter like domains"/>
    <property type="match status" value="1"/>
</dbReference>
<keyword evidence="9" id="KW-1185">Reference proteome</keyword>
<organism evidence="8 9">
    <name type="scientific">Ladona fulva</name>
    <name type="common">Scarce chaser dragonfly</name>
    <name type="synonym">Libellula fulva</name>
    <dbReference type="NCBI Taxonomy" id="123851"/>
    <lineage>
        <taxon>Eukaryota</taxon>
        <taxon>Metazoa</taxon>
        <taxon>Ecdysozoa</taxon>
        <taxon>Arthropoda</taxon>
        <taxon>Hexapoda</taxon>
        <taxon>Insecta</taxon>
        <taxon>Pterygota</taxon>
        <taxon>Palaeoptera</taxon>
        <taxon>Odonata</taxon>
        <taxon>Epiprocta</taxon>
        <taxon>Anisoptera</taxon>
        <taxon>Libelluloidea</taxon>
        <taxon>Libellulidae</taxon>
        <taxon>Ladona</taxon>
    </lineage>
</organism>
<feature type="domain" description="Major facilitator superfamily (MFS) profile" evidence="7">
    <location>
        <begin position="169"/>
        <end position="612"/>
    </location>
</feature>
<evidence type="ECO:0000256" key="1">
    <source>
        <dbReference type="ARBA" id="ARBA00004141"/>
    </source>
</evidence>
<dbReference type="InterPro" id="IPR020846">
    <property type="entry name" value="MFS_dom"/>
</dbReference>
<dbReference type="GO" id="GO:0022857">
    <property type="term" value="F:transmembrane transporter activity"/>
    <property type="evidence" value="ECO:0007669"/>
    <property type="project" value="InterPro"/>
</dbReference>
<evidence type="ECO:0000313" key="9">
    <source>
        <dbReference type="Proteomes" id="UP000792457"/>
    </source>
</evidence>
<keyword evidence="3 6" id="KW-1133">Transmembrane helix</keyword>
<feature type="transmembrane region" description="Helical" evidence="6">
    <location>
        <begin position="587"/>
        <end position="607"/>
    </location>
</feature>
<comment type="caution">
    <text evidence="8">The sequence shown here is derived from an EMBL/GenBank/DDBJ whole genome shotgun (WGS) entry which is preliminary data.</text>
</comment>
<dbReference type="Proteomes" id="UP000792457">
    <property type="component" value="Unassembled WGS sequence"/>
</dbReference>
<protein>
    <recommendedName>
        <fullName evidence="7">Major facilitator superfamily (MFS) profile domain-containing protein</fullName>
    </recommendedName>
</protein>
<feature type="region of interest" description="Disordered" evidence="5">
    <location>
        <begin position="405"/>
        <end position="426"/>
    </location>
</feature>
<feature type="transmembrane region" description="Helical" evidence="6">
    <location>
        <begin position="219"/>
        <end position="239"/>
    </location>
</feature>
<dbReference type="InterPro" id="IPR005828">
    <property type="entry name" value="MFS_sugar_transport-like"/>
</dbReference>